<keyword evidence="11" id="KW-0805">Transcription regulation</keyword>
<accession>A0A9D3NBP3</accession>
<keyword evidence="13" id="KW-0804">Transcription</keyword>
<dbReference type="PROSITE" id="PS50157">
    <property type="entry name" value="ZINC_FINGER_C2H2_2"/>
    <property type="match status" value="6"/>
</dbReference>
<dbReference type="FunFam" id="3.30.160.60:FF:000227">
    <property type="entry name" value="fez family zinc finger protein 1"/>
    <property type="match status" value="1"/>
</dbReference>
<evidence type="ECO:0000256" key="8">
    <source>
        <dbReference type="ARBA" id="ARBA00022782"/>
    </source>
</evidence>
<dbReference type="OrthoDB" id="5062908at2759"/>
<keyword evidence="10" id="KW-0524">Neurogenesis</keyword>
<comment type="similarity">
    <text evidence="2">Belongs to the krueppel C2H2-type zinc-finger protein family.</text>
</comment>
<dbReference type="Pfam" id="PF00096">
    <property type="entry name" value="zf-C2H2"/>
    <property type="match status" value="5"/>
</dbReference>
<comment type="subcellular location">
    <subcellularLocation>
        <location evidence="1">Nucleus</location>
    </subcellularLocation>
</comment>
<dbReference type="FunFam" id="3.30.160.60:FF:000164">
    <property type="entry name" value="Fez family zinc finger protein 2"/>
    <property type="match status" value="1"/>
</dbReference>
<dbReference type="PANTHER" id="PTHR24394:SF48">
    <property type="entry name" value="ZINC FINGER PROTEIN 771"/>
    <property type="match status" value="1"/>
</dbReference>
<evidence type="ECO:0000256" key="9">
    <source>
        <dbReference type="ARBA" id="ARBA00022833"/>
    </source>
</evidence>
<dbReference type="GO" id="GO:0030154">
    <property type="term" value="P:cell differentiation"/>
    <property type="evidence" value="ECO:0007669"/>
    <property type="project" value="UniProtKB-KW"/>
</dbReference>
<proteinExistence type="inferred from homology"/>
<dbReference type="FunFam" id="3.30.160.60:FF:000103">
    <property type="entry name" value="FEZ family zinc finger 1"/>
    <property type="match status" value="1"/>
</dbReference>
<feature type="domain" description="C2H2-type" evidence="16">
    <location>
        <begin position="269"/>
        <end position="296"/>
    </location>
</feature>
<keyword evidence="9" id="KW-0862">Zinc</keyword>
<keyword evidence="14" id="KW-0539">Nucleus</keyword>
<evidence type="ECO:0000313" key="18">
    <source>
        <dbReference type="Proteomes" id="UP000824219"/>
    </source>
</evidence>
<evidence type="ECO:0000256" key="14">
    <source>
        <dbReference type="ARBA" id="ARBA00023242"/>
    </source>
</evidence>
<keyword evidence="8" id="KW-0221">Differentiation</keyword>
<dbReference type="EMBL" id="JAHKSW010000021">
    <property type="protein sequence ID" value="KAG7319225.1"/>
    <property type="molecule type" value="Genomic_DNA"/>
</dbReference>
<dbReference type="FunFam" id="3.30.160.60:FF:000194">
    <property type="entry name" value="Fez family zinc finger protein 2"/>
    <property type="match status" value="1"/>
</dbReference>
<feature type="domain" description="C2H2-type" evidence="16">
    <location>
        <begin position="325"/>
        <end position="352"/>
    </location>
</feature>
<dbReference type="GO" id="GO:0000981">
    <property type="term" value="F:DNA-binding transcription factor activity, RNA polymerase II-specific"/>
    <property type="evidence" value="ECO:0007669"/>
    <property type="project" value="TreeGrafter"/>
</dbReference>
<evidence type="ECO:0000256" key="4">
    <source>
        <dbReference type="ARBA" id="ARBA00022491"/>
    </source>
</evidence>
<evidence type="ECO:0000259" key="16">
    <source>
        <dbReference type="PROSITE" id="PS50157"/>
    </source>
</evidence>
<evidence type="ECO:0000313" key="17">
    <source>
        <dbReference type="EMBL" id="KAG7319225.1"/>
    </source>
</evidence>
<evidence type="ECO:0000256" key="5">
    <source>
        <dbReference type="ARBA" id="ARBA00022723"/>
    </source>
</evidence>
<dbReference type="Gene3D" id="3.30.160.60">
    <property type="entry name" value="Classic Zinc Finger"/>
    <property type="match status" value="6"/>
</dbReference>
<keyword evidence="6" id="KW-0677">Repeat</keyword>
<reference evidence="17 18" key="1">
    <citation type="submission" date="2021-06" db="EMBL/GenBank/DDBJ databases">
        <title>Chromosome-level genome assembly of the red-tail catfish (Hemibagrus wyckioides).</title>
        <authorList>
            <person name="Shao F."/>
        </authorList>
    </citation>
    <scope>NUCLEOTIDE SEQUENCE [LARGE SCALE GENOMIC DNA]</scope>
    <source>
        <strain evidence="17">EC202008001</strain>
        <tissue evidence="17">Blood</tissue>
    </source>
</reference>
<dbReference type="GO" id="GO:0008270">
    <property type="term" value="F:zinc ion binding"/>
    <property type="evidence" value="ECO:0007669"/>
    <property type="project" value="UniProtKB-KW"/>
</dbReference>
<evidence type="ECO:0000256" key="3">
    <source>
        <dbReference type="ARBA" id="ARBA00022473"/>
    </source>
</evidence>
<evidence type="ECO:0000256" key="12">
    <source>
        <dbReference type="ARBA" id="ARBA00023125"/>
    </source>
</evidence>
<dbReference type="Proteomes" id="UP000824219">
    <property type="component" value="Linkage Group LG21"/>
</dbReference>
<feature type="domain" description="C2H2-type" evidence="16">
    <location>
        <begin position="297"/>
        <end position="324"/>
    </location>
</feature>
<sequence>MASSLPLDTVMSCPRLEPRSAVDSSPKPLAFSIDRIMSKTTEERRGPDNTEGKRTTGLCAPIPCMIPIQPLAYDLHAKALVNYSEFWRANFRGALCASAAAATCKSSCGACPKTDLLPGNRVIKPQVIHQAMTMPGNASLYYFNYLDAAYHQSELLSGHLFSSVVANSQAQAMTAHQKLLLLESAKLAEKVPTPQYPHKERLPGQLDHLMKENHALGSEKNSVKVHSKANTCPADGKPKNFTCEVCGKVFNAHYNLTRHMPVHTGARPFVCKVCGKGFRQASTLCRHKIIHTQEKPHKCNQCGKAFNRSSTLNTHVRIHAGYKPFVCEFCGKGFHQKGNYKNHKLTHSGEKQFKCTICSKAFHQIYNLTFHMHTHNDKKPFTCGACGKGFCRNFDLKKHVRKLHENNASCLQTGALFSACLLREPARVERRRCLATKRSRASVGGTVNERHQTRALRYRNRQQGHGNSED</sequence>
<dbReference type="InterPro" id="IPR036236">
    <property type="entry name" value="Znf_C2H2_sf"/>
</dbReference>
<dbReference type="Pfam" id="PF13912">
    <property type="entry name" value="zf-C2H2_6"/>
    <property type="match status" value="1"/>
</dbReference>
<comment type="caution">
    <text evidence="17">The sequence shown here is derived from an EMBL/GenBank/DDBJ whole genome shotgun (WGS) entry which is preliminary data.</text>
</comment>
<feature type="domain" description="C2H2-type" evidence="16">
    <location>
        <begin position="381"/>
        <end position="409"/>
    </location>
</feature>
<name>A0A9D3NBP3_9TELE</name>
<evidence type="ECO:0000256" key="11">
    <source>
        <dbReference type="ARBA" id="ARBA00023015"/>
    </source>
</evidence>
<evidence type="ECO:0000256" key="2">
    <source>
        <dbReference type="ARBA" id="ARBA00006991"/>
    </source>
</evidence>
<protein>
    <recommendedName>
        <fullName evidence="16">C2H2-type domain-containing protein</fullName>
    </recommendedName>
</protein>
<dbReference type="SUPFAM" id="SSF57667">
    <property type="entry name" value="beta-beta-alpha zinc fingers"/>
    <property type="match status" value="4"/>
</dbReference>
<dbReference type="AlphaFoldDB" id="A0A9D3NBP3"/>
<keyword evidence="5" id="KW-0479">Metal-binding</keyword>
<dbReference type="GO" id="GO:0005634">
    <property type="term" value="C:nucleus"/>
    <property type="evidence" value="ECO:0007669"/>
    <property type="project" value="UniProtKB-SubCell"/>
</dbReference>
<dbReference type="FunFam" id="3.30.160.60:FF:000863">
    <property type="entry name" value="fez family zinc finger protein 2"/>
    <property type="match status" value="1"/>
</dbReference>
<organism evidence="17 18">
    <name type="scientific">Hemibagrus wyckioides</name>
    <dbReference type="NCBI Taxonomy" id="337641"/>
    <lineage>
        <taxon>Eukaryota</taxon>
        <taxon>Metazoa</taxon>
        <taxon>Chordata</taxon>
        <taxon>Craniata</taxon>
        <taxon>Vertebrata</taxon>
        <taxon>Euteleostomi</taxon>
        <taxon>Actinopterygii</taxon>
        <taxon>Neopterygii</taxon>
        <taxon>Teleostei</taxon>
        <taxon>Ostariophysi</taxon>
        <taxon>Siluriformes</taxon>
        <taxon>Bagridae</taxon>
        <taxon>Hemibagrus</taxon>
    </lineage>
</organism>
<feature type="domain" description="C2H2-type" evidence="16">
    <location>
        <begin position="241"/>
        <end position="268"/>
    </location>
</feature>
<evidence type="ECO:0000256" key="10">
    <source>
        <dbReference type="ARBA" id="ARBA00022902"/>
    </source>
</evidence>
<dbReference type="FunFam" id="3.30.160.60:FF:000251">
    <property type="entry name" value="FEZ family zinc finger 2"/>
    <property type="match status" value="1"/>
</dbReference>
<dbReference type="PROSITE" id="PS00028">
    <property type="entry name" value="ZINC_FINGER_C2H2_1"/>
    <property type="match status" value="6"/>
</dbReference>
<keyword evidence="3" id="KW-0217">Developmental protein</keyword>
<keyword evidence="18" id="KW-1185">Reference proteome</keyword>
<gene>
    <name evidence="17" type="ORF">KOW79_017699</name>
</gene>
<feature type="domain" description="C2H2-type" evidence="16">
    <location>
        <begin position="353"/>
        <end position="380"/>
    </location>
</feature>
<keyword evidence="12" id="KW-0238">DNA-binding</keyword>
<dbReference type="InterPro" id="IPR013087">
    <property type="entry name" value="Znf_C2H2_type"/>
</dbReference>
<dbReference type="PANTHER" id="PTHR24394">
    <property type="entry name" value="ZINC FINGER PROTEIN"/>
    <property type="match status" value="1"/>
</dbReference>
<evidence type="ECO:0000256" key="1">
    <source>
        <dbReference type="ARBA" id="ARBA00004123"/>
    </source>
</evidence>
<evidence type="ECO:0000256" key="6">
    <source>
        <dbReference type="ARBA" id="ARBA00022737"/>
    </source>
</evidence>
<keyword evidence="7 15" id="KW-0863">Zinc-finger</keyword>
<dbReference type="GO" id="GO:0007399">
    <property type="term" value="P:nervous system development"/>
    <property type="evidence" value="ECO:0007669"/>
    <property type="project" value="UniProtKB-KW"/>
</dbReference>
<evidence type="ECO:0000256" key="15">
    <source>
        <dbReference type="PROSITE-ProRule" id="PRU00042"/>
    </source>
</evidence>
<evidence type="ECO:0000256" key="13">
    <source>
        <dbReference type="ARBA" id="ARBA00023163"/>
    </source>
</evidence>
<evidence type="ECO:0000256" key="7">
    <source>
        <dbReference type="ARBA" id="ARBA00022771"/>
    </source>
</evidence>
<keyword evidence="4" id="KW-0678">Repressor</keyword>
<dbReference type="SMART" id="SM00355">
    <property type="entry name" value="ZnF_C2H2"/>
    <property type="match status" value="6"/>
</dbReference>
<dbReference type="GO" id="GO:0003677">
    <property type="term" value="F:DNA binding"/>
    <property type="evidence" value="ECO:0007669"/>
    <property type="project" value="UniProtKB-KW"/>
</dbReference>